<dbReference type="KEGG" id="mlv:CVS47_00785"/>
<dbReference type="SUPFAM" id="SSF53271">
    <property type="entry name" value="PRTase-like"/>
    <property type="match status" value="1"/>
</dbReference>
<proteinExistence type="inferred from homology"/>
<gene>
    <name evidence="3" type="primary">pyrE_1</name>
    <name evidence="3" type="ORF">CVS47_00785</name>
</gene>
<evidence type="ECO:0000256" key="1">
    <source>
        <dbReference type="ARBA" id="ARBA00008007"/>
    </source>
</evidence>
<feature type="domain" description="Phosphoribosyltransferase" evidence="2">
    <location>
        <begin position="160"/>
        <end position="206"/>
    </location>
</feature>
<dbReference type="PANTHER" id="PTHR47505:SF1">
    <property type="entry name" value="DNA UTILIZATION PROTEIN YHGH"/>
    <property type="match status" value="1"/>
</dbReference>
<organism evidence="3 4">
    <name type="scientific">Microbacterium lemovicicum</name>
    <dbReference type="NCBI Taxonomy" id="1072463"/>
    <lineage>
        <taxon>Bacteria</taxon>
        <taxon>Bacillati</taxon>
        <taxon>Actinomycetota</taxon>
        <taxon>Actinomycetes</taxon>
        <taxon>Micrococcales</taxon>
        <taxon>Microbacteriaceae</taxon>
        <taxon>Microbacterium</taxon>
    </lineage>
</organism>
<dbReference type="Proteomes" id="UP000276888">
    <property type="component" value="Chromosome"/>
</dbReference>
<sequence>MRLPPVVRLSLEDALALLLPVECAGCDEPDAALCDACRSALAPAPTLQILDGVRVWSGLPFAGVPARVLRALKEEGRTGLAPSIAPALAAAVRALDRDAVLVPLPTSRASMRRRGYRVVDLVARHGGLRVTRLLSPGRATADQRGLGVDERARNVAGSLRARGGAGARVIVLDDVVTTGATLSEAVRALRHAGAEIVGCATIAATARHNGRRAPLVTDP</sequence>
<dbReference type="PANTHER" id="PTHR47505">
    <property type="entry name" value="DNA UTILIZATION PROTEIN YHGH"/>
    <property type="match status" value="1"/>
</dbReference>
<accession>A0A3Q9IYP9</accession>
<keyword evidence="4" id="KW-1185">Reference proteome</keyword>
<dbReference type="AlphaFoldDB" id="A0A3Q9IYP9"/>
<keyword evidence="3" id="KW-0328">Glycosyltransferase</keyword>
<keyword evidence="3" id="KW-0808">Transferase</keyword>
<evidence type="ECO:0000313" key="3">
    <source>
        <dbReference type="EMBL" id="AZS36185.1"/>
    </source>
</evidence>
<name>A0A3Q9IYP9_9MICO</name>
<comment type="similarity">
    <text evidence="1">Belongs to the ComF/GntX family.</text>
</comment>
<protein>
    <submittedName>
        <fullName evidence="3">Orotate phosphoribosyltransferase</fullName>
        <ecNumber evidence="3">2.4.2.10</ecNumber>
    </submittedName>
</protein>
<dbReference type="InterPro" id="IPR029057">
    <property type="entry name" value="PRTase-like"/>
</dbReference>
<evidence type="ECO:0000259" key="2">
    <source>
        <dbReference type="Pfam" id="PF00156"/>
    </source>
</evidence>
<dbReference type="EC" id="2.4.2.10" evidence="3"/>
<reference evidence="3 4" key="1">
    <citation type="submission" date="2018-08" db="EMBL/GenBank/DDBJ databases">
        <title>Microbacterium lemovicicum sp. nov., a bacterium isolated from a natural uranium-rich soil.</title>
        <authorList>
            <person name="ORTET P."/>
        </authorList>
    </citation>
    <scope>NUCLEOTIDE SEQUENCE [LARGE SCALE GENOMIC DNA]</scope>
    <source>
        <strain evidence="3 4">Viu22</strain>
    </source>
</reference>
<dbReference type="CDD" id="cd06223">
    <property type="entry name" value="PRTases_typeI"/>
    <property type="match status" value="1"/>
</dbReference>
<dbReference type="InterPro" id="IPR000836">
    <property type="entry name" value="PRTase_dom"/>
</dbReference>
<dbReference type="OrthoDB" id="5242900at2"/>
<dbReference type="EMBL" id="CP031423">
    <property type="protein sequence ID" value="AZS36185.1"/>
    <property type="molecule type" value="Genomic_DNA"/>
</dbReference>
<dbReference type="Gene3D" id="3.40.50.2020">
    <property type="match status" value="1"/>
</dbReference>
<dbReference type="RefSeq" id="WP_127094911.1">
    <property type="nucleotide sequence ID" value="NZ_CP031423.1"/>
</dbReference>
<evidence type="ECO:0000313" key="4">
    <source>
        <dbReference type="Proteomes" id="UP000276888"/>
    </source>
</evidence>
<dbReference type="Pfam" id="PF00156">
    <property type="entry name" value="Pribosyltran"/>
    <property type="match status" value="1"/>
</dbReference>
<dbReference type="GO" id="GO:0004588">
    <property type="term" value="F:orotate phosphoribosyltransferase activity"/>
    <property type="evidence" value="ECO:0007669"/>
    <property type="project" value="UniProtKB-EC"/>
</dbReference>
<dbReference type="InterPro" id="IPR051910">
    <property type="entry name" value="ComF/GntX_DNA_util-trans"/>
</dbReference>